<evidence type="ECO:0000313" key="1">
    <source>
        <dbReference type="EMBL" id="DAD74816.1"/>
    </source>
</evidence>
<reference evidence="1" key="1">
    <citation type="journal article" date="2021" name="Proc. Natl. Acad. Sci. U.S.A.">
        <title>A Catalog of Tens of Thousands of Viruses from Human Metagenomes Reveals Hidden Associations with Chronic Diseases.</title>
        <authorList>
            <person name="Tisza M.J."/>
            <person name="Buck C.B."/>
        </authorList>
    </citation>
    <scope>NUCLEOTIDE SEQUENCE</scope>
    <source>
        <strain evidence="1">CtZPw9</strain>
    </source>
</reference>
<sequence>MSDKKQWYQGMKCTAVSRRTGKPCRSYAVKGTTVCRKHGGSAPQIKKAAKLNYARYIVQEKVRREVGDLAVDVPIESRITDPLIELQRLTTEAIHFKDILGRMVNDLNHDIEHFTEEGSLQIRAAVQLYGEAMDRTAKFLDMAMKHDIAGKIVQIEAAKVSAISAAISRAIASAGLTNEQENTVRNTLAIELHALEAQEG</sequence>
<organism evidence="1">
    <name type="scientific">Siphoviridae sp. ctZPw9</name>
    <dbReference type="NCBI Taxonomy" id="2826383"/>
    <lineage>
        <taxon>Viruses</taxon>
        <taxon>Duplodnaviria</taxon>
        <taxon>Heunggongvirae</taxon>
        <taxon>Uroviricota</taxon>
        <taxon>Caudoviricetes</taxon>
    </lineage>
</organism>
<accession>A0A8S5LY44</accession>
<name>A0A8S5LY44_9CAUD</name>
<dbReference type="EMBL" id="BK014765">
    <property type="protein sequence ID" value="DAD74816.1"/>
    <property type="molecule type" value="Genomic_DNA"/>
</dbReference>
<protein>
    <submittedName>
        <fullName evidence="1">Uncharacterized protein</fullName>
    </submittedName>
</protein>
<proteinExistence type="predicted"/>